<gene>
    <name evidence="1" type="ORF">GSONMT00014501001</name>
</gene>
<protein>
    <submittedName>
        <fullName evidence="1">Uncharacterized protein</fullName>
    </submittedName>
</protein>
<organism evidence="1 2">
    <name type="scientific">Oncorhynchus mykiss</name>
    <name type="common">Rainbow trout</name>
    <name type="synonym">Salmo gairdneri</name>
    <dbReference type="NCBI Taxonomy" id="8022"/>
    <lineage>
        <taxon>Eukaryota</taxon>
        <taxon>Metazoa</taxon>
        <taxon>Chordata</taxon>
        <taxon>Craniata</taxon>
        <taxon>Vertebrata</taxon>
        <taxon>Euteleostomi</taxon>
        <taxon>Actinopterygii</taxon>
        <taxon>Neopterygii</taxon>
        <taxon>Teleostei</taxon>
        <taxon>Protacanthopterygii</taxon>
        <taxon>Salmoniformes</taxon>
        <taxon>Salmonidae</taxon>
        <taxon>Salmoninae</taxon>
        <taxon>Oncorhynchus</taxon>
    </lineage>
</organism>
<dbReference type="EMBL" id="FR905626">
    <property type="protein sequence ID" value="CDQ80590.1"/>
    <property type="molecule type" value="Genomic_DNA"/>
</dbReference>
<accession>A0A060XUI9</accession>
<reference evidence="1" key="1">
    <citation type="journal article" date="2014" name="Nat. Commun.">
        <title>The rainbow trout genome provides novel insights into evolution after whole-genome duplication in vertebrates.</title>
        <authorList>
            <person name="Berthelot C."/>
            <person name="Brunet F."/>
            <person name="Chalopin D."/>
            <person name="Juanchich A."/>
            <person name="Bernard M."/>
            <person name="Noel B."/>
            <person name="Bento P."/>
            <person name="Da Silva C."/>
            <person name="Labadie K."/>
            <person name="Alberti A."/>
            <person name="Aury J.M."/>
            <person name="Louis A."/>
            <person name="Dehais P."/>
            <person name="Bardou P."/>
            <person name="Montfort J."/>
            <person name="Klopp C."/>
            <person name="Cabau C."/>
            <person name="Gaspin C."/>
            <person name="Thorgaard G.H."/>
            <person name="Boussaha M."/>
            <person name="Quillet E."/>
            <person name="Guyomard R."/>
            <person name="Galiana D."/>
            <person name="Bobe J."/>
            <person name="Volff J.N."/>
            <person name="Genet C."/>
            <person name="Wincker P."/>
            <person name="Jaillon O."/>
            <person name="Roest Crollius H."/>
            <person name="Guiguen Y."/>
        </authorList>
    </citation>
    <scope>NUCLEOTIDE SEQUENCE [LARGE SCALE GENOMIC DNA]</scope>
</reference>
<sequence>MKVALEFMRLVSVDLKKTCYEGLDSHLSKLLEFYRAKSGGGMELKHLMDSLDKDVGSIILILKYSVQLLPSFWCIDNCYFFKYTSILGIRPYH</sequence>
<name>A0A060XUI9_ONCMY</name>
<evidence type="ECO:0000313" key="2">
    <source>
        <dbReference type="Proteomes" id="UP000193380"/>
    </source>
</evidence>
<reference evidence="1" key="2">
    <citation type="submission" date="2014-03" db="EMBL/GenBank/DDBJ databases">
        <authorList>
            <person name="Genoscope - CEA"/>
        </authorList>
    </citation>
    <scope>NUCLEOTIDE SEQUENCE</scope>
</reference>
<proteinExistence type="predicted"/>
<dbReference type="AlphaFoldDB" id="A0A060XUI9"/>
<dbReference type="PaxDb" id="8022-A0A060XUI9"/>
<evidence type="ECO:0000313" key="1">
    <source>
        <dbReference type="EMBL" id="CDQ80590.1"/>
    </source>
</evidence>
<dbReference type="Proteomes" id="UP000193380">
    <property type="component" value="Unassembled WGS sequence"/>
</dbReference>